<sequence>MVACLAREKKSAGRQEAGNPQQTGEIAAPYACLAKAVSYEVASFPLNSSSSSDPRATTPAAAAAARQPLACT</sequence>
<feature type="region of interest" description="Disordered" evidence="1">
    <location>
        <begin position="45"/>
        <end position="72"/>
    </location>
</feature>
<evidence type="ECO:0000313" key="3">
    <source>
        <dbReference type="Proteomes" id="UP001217918"/>
    </source>
</evidence>
<keyword evidence="3" id="KW-1185">Reference proteome</keyword>
<comment type="caution">
    <text evidence="2">The sequence shown here is derived from an EMBL/GenBank/DDBJ whole genome shotgun (WGS) entry which is preliminary data.</text>
</comment>
<reference evidence="2" key="1">
    <citation type="journal article" date="2023" name="Mol. Plant Microbe Interact.">
        <title>Elucidating the Obligate Nature and Biological Capacity of an Invasive Fungal Corn Pathogen.</title>
        <authorList>
            <person name="MacCready J.S."/>
            <person name="Roggenkamp E.M."/>
            <person name="Gdanetz K."/>
            <person name="Chilvers M.I."/>
        </authorList>
    </citation>
    <scope>NUCLEOTIDE SEQUENCE</scope>
    <source>
        <strain evidence="2">PM02</strain>
    </source>
</reference>
<feature type="compositionally biased region" description="Basic and acidic residues" evidence="1">
    <location>
        <begin position="1"/>
        <end position="13"/>
    </location>
</feature>
<feature type="region of interest" description="Disordered" evidence="1">
    <location>
        <begin position="1"/>
        <end position="21"/>
    </location>
</feature>
<proteinExistence type="predicted"/>
<dbReference type="Proteomes" id="UP001217918">
    <property type="component" value="Unassembled WGS sequence"/>
</dbReference>
<organism evidence="2 3">
    <name type="scientific">Phyllachora maydis</name>
    <dbReference type="NCBI Taxonomy" id="1825666"/>
    <lineage>
        <taxon>Eukaryota</taxon>
        <taxon>Fungi</taxon>
        <taxon>Dikarya</taxon>
        <taxon>Ascomycota</taxon>
        <taxon>Pezizomycotina</taxon>
        <taxon>Sordariomycetes</taxon>
        <taxon>Sordariomycetidae</taxon>
        <taxon>Phyllachorales</taxon>
        <taxon>Phyllachoraceae</taxon>
        <taxon>Phyllachora</taxon>
    </lineage>
</organism>
<dbReference type="EMBL" id="JAQQPM010000001">
    <property type="protein sequence ID" value="KAK2067816.1"/>
    <property type="molecule type" value="Genomic_DNA"/>
</dbReference>
<evidence type="ECO:0000256" key="1">
    <source>
        <dbReference type="SAM" id="MobiDB-lite"/>
    </source>
</evidence>
<dbReference type="AlphaFoldDB" id="A0AAD9MCD3"/>
<feature type="compositionally biased region" description="Low complexity" evidence="1">
    <location>
        <begin position="48"/>
        <end position="66"/>
    </location>
</feature>
<name>A0AAD9MCD3_9PEZI</name>
<gene>
    <name evidence="2" type="ORF">P8C59_001522</name>
</gene>
<evidence type="ECO:0000313" key="2">
    <source>
        <dbReference type="EMBL" id="KAK2067816.1"/>
    </source>
</evidence>
<protein>
    <submittedName>
        <fullName evidence="2">Uncharacterized protein</fullName>
    </submittedName>
</protein>
<accession>A0AAD9MCD3</accession>